<dbReference type="EMBL" id="DVMU01000192">
    <property type="protein sequence ID" value="HIU34661.1"/>
    <property type="molecule type" value="Genomic_DNA"/>
</dbReference>
<dbReference type="GO" id="GO:0009847">
    <property type="term" value="P:spore germination"/>
    <property type="evidence" value="ECO:0007669"/>
    <property type="project" value="InterPro"/>
</dbReference>
<sequence length="502" mass="55612">MPDLPNIRLLRSALSGELDQDVQTFKTIFNSPQNEDIIFRRFQAAGFSMCLIYLEGMASANQIADFILRATMESDGRIPESSGQGVQFLMENVLNIPQASAWETVEKLVEGILGGMSALLVDGCREACLLETRGFEKRSVGKTQSESVVSGSQEGFVESLRTNITLLRRYVQSPQLITEKSAVGTKVRKDIALLYLTGVVREKSLEEIRRRIQKIQSASVQSLGQLQQHIEDCPFAILPQMMLTERPDRAASCLLDGQIVILMDNSPCALVAPATVFHLLHASDDNFQRWQYGTFLRLIRFIGILFSAFLPGFYVAVTLFHPHLIPTALLTAIAESRSNVPFTILTEVLIMEISYDLINEASMRIPSQIGSAIGIVGGLILGQAAVSASIISPIVIIVIALTGLGNFVIPNYGFTIGVMIYRLILIFAGALMGLYGLVLATFLILCHLCSMRSLGVPFLSPISPYRRHNPDIVLRFPVWLQKRLLFLARHKSWMHTEGDDEP</sequence>
<comment type="caution">
    <text evidence="4">The sequence shown here is derived from an EMBL/GenBank/DDBJ whole genome shotgun (WGS) entry which is preliminary data.</text>
</comment>
<feature type="transmembrane region" description="Helical" evidence="3">
    <location>
        <begin position="365"/>
        <end position="384"/>
    </location>
</feature>
<evidence type="ECO:0000256" key="1">
    <source>
        <dbReference type="ARBA" id="ARBA00005278"/>
    </source>
</evidence>
<evidence type="ECO:0000256" key="2">
    <source>
        <dbReference type="ARBA" id="ARBA00023136"/>
    </source>
</evidence>
<dbReference type="Proteomes" id="UP000824072">
    <property type="component" value="Unassembled WGS sequence"/>
</dbReference>
<feature type="transmembrane region" description="Helical" evidence="3">
    <location>
        <begin position="298"/>
        <end position="320"/>
    </location>
</feature>
<comment type="similarity">
    <text evidence="1">Belongs to the GerABKA family.</text>
</comment>
<keyword evidence="3" id="KW-0812">Transmembrane</keyword>
<dbReference type="Pfam" id="PF03323">
    <property type="entry name" value="GerA"/>
    <property type="match status" value="1"/>
</dbReference>
<dbReference type="InterPro" id="IPR004995">
    <property type="entry name" value="Spore_Ger"/>
</dbReference>
<dbReference type="AlphaFoldDB" id="A0A9D1LDC2"/>
<evidence type="ECO:0000313" key="4">
    <source>
        <dbReference type="EMBL" id="HIU34661.1"/>
    </source>
</evidence>
<keyword evidence="2 3" id="KW-0472">Membrane</keyword>
<dbReference type="InterPro" id="IPR050768">
    <property type="entry name" value="UPF0353/GerABKA_families"/>
</dbReference>
<dbReference type="GO" id="GO:0016020">
    <property type="term" value="C:membrane"/>
    <property type="evidence" value="ECO:0007669"/>
    <property type="project" value="InterPro"/>
</dbReference>
<protein>
    <submittedName>
        <fullName evidence="4">Spore germination protein</fullName>
    </submittedName>
</protein>
<evidence type="ECO:0000256" key="3">
    <source>
        <dbReference type="SAM" id="Phobius"/>
    </source>
</evidence>
<reference evidence="4" key="2">
    <citation type="journal article" date="2021" name="PeerJ">
        <title>Extensive microbial diversity within the chicken gut microbiome revealed by metagenomics and culture.</title>
        <authorList>
            <person name="Gilroy R."/>
            <person name="Ravi A."/>
            <person name="Getino M."/>
            <person name="Pursley I."/>
            <person name="Horton D.L."/>
            <person name="Alikhan N.F."/>
            <person name="Baker D."/>
            <person name="Gharbi K."/>
            <person name="Hall N."/>
            <person name="Watson M."/>
            <person name="Adriaenssens E.M."/>
            <person name="Foster-Nyarko E."/>
            <person name="Jarju S."/>
            <person name="Secka A."/>
            <person name="Antonio M."/>
            <person name="Oren A."/>
            <person name="Chaudhuri R.R."/>
            <person name="La Ragione R."/>
            <person name="Hildebrand F."/>
            <person name="Pallen M.J."/>
        </authorList>
    </citation>
    <scope>NUCLEOTIDE SEQUENCE</scope>
    <source>
        <strain evidence="4">ChiHcec3-11533</strain>
    </source>
</reference>
<accession>A0A9D1LDC2</accession>
<name>A0A9D1LDC2_9FIRM</name>
<evidence type="ECO:0000313" key="5">
    <source>
        <dbReference type="Proteomes" id="UP000824072"/>
    </source>
</evidence>
<feature type="transmembrane region" description="Helical" evidence="3">
    <location>
        <begin position="421"/>
        <end position="445"/>
    </location>
</feature>
<gene>
    <name evidence="4" type="ORF">IAB02_08865</name>
</gene>
<proteinExistence type="inferred from homology"/>
<organism evidence="4 5">
    <name type="scientific">Candidatus Pullichristensenella excrementigallinarum</name>
    <dbReference type="NCBI Taxonomy" id="2840907"/>
    <lineage>
        <taxon>Bacteria</taxon>
        <taxon>Bacillati</taxon>
        <taxon>Bacillota</taxon>
        <taxon>Clostridia</taxon>
        <taxon>Candidatus Pullichristensenella</taxon>
    </lineage>
</organism>
<keyword evidence="3" id="KW-1133">Transmembrane helix</keyword>
<dbReference type="PANTHER" id="PTHR22550:SF5">
    <property type="entry name" value="LEUCINE ZIPPER PROTEIN 4"/>
    <property type="match status" value="1"/>
</dbReference>
<dbReference type="PIRSF" id="PIRSF005690">
    <property type="entry name" value="GerBA"/>
    <property type="match status" value="1"/>
</dbReference>
<feature type="transmembrane region" description="Helical" evidence="3">
    <location>
        <begin position="390"/>
        <end position="409"/>
    </location>
</feature>
<dbReference type="PANTHER" id="PTHR22550">
    <property type="entry name" value="SPORE GERMINATION PROTEIN"/>
    <property type="match status" value="1"/>
</dbReference>
<reference evidence="4" key="1">
    <citation type="submission" date="2020-10" db="EMBL/GenBank/DDBJ databases">
        <authorList>
            <person name="Gilroy R."/>
        </authorList>
    </citation>
    <scope>NUCLEOTIDE SEQUENCE</scope>
    <source>
        <strain evidence="4">ChiHcec3-11533</strain>
    </source>
</reference>